<name>A0A562QSP4_9BACI</name>
<keyword evidence="6 8" id="KW-0139">CF(1)</keyword>
<dbReference type="PANTHER" id="PTHR11910">
    <property type="entry name" value="ATP SYNTHASE DELTA CHAIN"/>
    <property type="match status" value="1"/>
</dbReference>
<dbReference type="NCBIfam" id="NF004403">
    <property type="entry name" value="PRK05758.2-4"/>
    <property type="match status" value="1"/>
</dbReference>
<keyword evidence="5 8" id="KW-0472">Membrane</keyword>
<gene>
    <name evidence="8" type="primary">atpH</name>
    <name evidence="9" type="ORF">IQ10_00212</name>
</gene>
<dbReference type="GO" id="GO:0005886">
    <property type="term" value="C:plasma membrane"/>
    <property type="evidence" value="ECO:0007669"/>
    <property type="project" value="UniProtKB-SubCell"/>
</dbReference>
<evidence type="ECO:0000256" key="4">
    <source>
        <dbReference type="ARBA" id="ARBA00023065"/>
    </source>
</evidence>
<dbReference type="NCBIfam" id="TIGR01145">
    <property type="entry name" value="ATP_synt_delta"/>
    <property type="match status" value="1"/>
</dbReference>
<keyword evidence="3 8" id="KW-0375">Hydrogen ion transport</keyword>
<reference evidence="9 10" key="1">
    <citation type="journal article" date="2015" name="Stand. Genomic Sci.">
        <title>Genomic Encyclopedia of Bacterial and Archaeal Type Strains, Phase III: the genomes of soil and plant-associated and newly described type strains.</title>
        <authorList>
            <person name="Whitman W.B."/>
            <person name="Woyke T."/>
            <person name="Klenk H.P."/>
            <person name="Zhou Y."/>
            <person name="Lilburn T.G."/>
            <person name="Beck B.J."/>
            <person name="De Vos P."/>
            <person name="Vandamme P."/>
            <person name="Eisen J.A."/>
            <person name="Garrity G."/>
            <person name="Hugenholtz P."/>
            <person name="Kyrpides N.C."/>
        </authorList>
    </citation>
    <scope>NUCLEOTIDE SEQUENCE [LARGE SCALE GENOMIC DNA]</scope>
    <source>
        <strain evidence="9 10">CGMCC 1.10116</strain>
    </source>
</reference>
<dbReference type="Proteomes" id="UP000315711">
    <property type="component" value="Unassembled WGS sequence"/>
</dbReference>
<evidence type="ECO:0000313" key="10">
    <source>
        <dbReference type="Proteomes" id="UP000315711"/>
    </source>
</evidence>
<proteinExistence type="inferred from homology"/>
<dbReference type="InterPro" id="IPR026015">
    <property type="entry name" value="ATP_synth_OSCP/delta_N_sf"/>
</dbReference>
<evidence type="ECO:0000256" key="2">
    <source>
        <dbReference type="ARBA" id="ARBA00022448"/>
    </source>
</evidence>
<comment type="similarity">
    <text evidence="8">Belongs to the ATPase delta chain family.</text>
</comment>
<keyword evidence="4 8" id="KW-0406">Ion transport</keyword>
<dbReference type="Gene3D" id="1.10.520.20">
    <property type="entry name" value="N-terminal domain of the delta subunit of the F1F0-ATP synthase"/>
    <property type="match status" value="1"/>
</dbReference>
<evidence type="ECO:0000256" key="1">
    <source>
        <dbReference type="ARBA" id="ARBA00004370"/>
    </source>
</evidence>
<dbReference type="OrthoDB" id="9802471at2"/>
<evidence type="ECO:0000256" key="5">
    <source>
        <dbReference type="ARBA" id="ARBA00023136"/>
    </source>
</evidence>
<keyword evidence="2 8" id="KW-0813">Transport</keyword>
<sequence>MSNQAIANRYADALFQLAKEKNILEDVNQELQVAKEVAQSTPEFTQFLTHPKVTNAQKQEFIQKSFGQTLSETSLHTFYLLVDRKRMDILIPMINKFQALAYEAQDKAEALVYSAQPLSEQEQQQIAMVFAKKVGKSQLVVKNVVNPEIIGGIKIRIGDRIYDGSVKAQLDRMERQLIAGTR</sequence>
<comment type="function">
    <text evidence="8">F(1)F(0) ATP synthase produces ATP from ADP in the presence of a proton or sodium gradient. F-type ATPases consist of two structural domains, F(1) containing the extramembraneous catalytic core and F(0) containing the membrane proton channel, linked together by a central stalk and a peripheral stalk. During catalysis, ATP synthesis in the catalytic domain of F(1) is coupled via a rotary mechanism of the central stalk subunits to proton translocation.</text>
</comment>
<dbReference type="PROSITE" id="PS00389">
    <property type="entry name" value="ATPASE_DELTA"/>
    <property type="match status" value="1"/>
</dbReference>
<dbReference type="GO" id="GO:0045259">
    <property type="term" value="C:proton-transporting ATP synthase complex"/>
    <property type="evidence" value="ECO:0007669"/>
    <property type="project" value="UniProtKB-KW"/>
</dbReference>
<evidence type="ECO:0000313" key="9">
    <source>
        <dbReference type="EMBL" id="TWI59791.1"/>
    </source>
</evidence>
<dbReference type="InterPro" id="IPR020781">
    <property type="entry name" value="ATPase_OSCP/d_CS"/>
</dbReference>
<dbReference type="PRINTS" id="PR00125">
    <property type="entry name" value="ATPASEDELTA"/>
</dbReference>
<comment type="function">
    <text evidence="8">This protein is part of the stalk that links CF(0) to CF(1). It either transmits conformational changes from CF(0) to CF(1) or is implicated in proton conduction.</text>
</comment>
<dbReference type="SUPFAM" id="SSF47928">
    <property type="entry name" value="N-terminal domain of the delta subunit of the F1F0-ATP synthase"/>
    <property type="match status" value="1"/>
</dbReference>
<comment type="caution">
    <text evidence="9">The sequence shown here is derived from an EMBL/GenBank/DDBJ whole genome shotgun (WGS) entry which is preliminary data.</text>
</comment>
<dbReference type="EMBL" id="VLKZ01000001">
    <property type="protein sequence ID" value="TWI59791.1"/>
    <property type="molecule type" value="Genomic_DNA"/>
</dbReference>
<dbReference type="AlphaFoldDB" id="A0A562QSP4"/>
<keyword evidence="7 8" id="KW-0066">ATP synthesis</keyword>
<evidence type="ECO:0000256" key="3">
    <source>
        <dbReference type="ARBA" id="ARBA00022781"/>
    </source>
</evidence>
<keyword evidence="8" id="KW-1003">Cell membrane</keyword>
<evidence type="ECO:0000256" key="7">
    <source>
        <dbReference type="ARBA" id="ARBA00023310"/>
    </source>
</evidence>
<protein>
    <recommendedName>
        <fullName evidence="8">ATP synthase subunit delta</fullName>
    </recommendedName>
    <alternativeName>
        <fullName evidence="8">ATP synthase F(1) sector subunit delta</fullName>
    </alternativeName>
    <alternativeName>
        <fullName evidence="8">F-type ATPase subunit delta</fullName>
        <shortName evidence="8">F-ATPase subunit delta</shortName>
    </alternativeName>
</protein>
<dbReference type="RefSeq" id="WP_144448623.1">
    <property type="nucleotide sequence ID" value="NZ_VLKZ01000001.1"/>
</dbReference>
<organism evidence="9 10">
    <name type="scientific">Halalkalibacter nanhaiisediminis</name>
    <dbReference type="NCBI Taxonomy" id="688079"/>
    <lineage>
        <taxon>Bacteria</taxon>
        <taxon>Bacillati</taxon>
        <taxon>Bacillota</taxon>
        <taxon>Bacilli</taxon>
        <taxon>Bacillales</taxon>
        <taxon>Bacillaceae</taxon>
        <taxon>Halalkalibacter</taxon>
    </lineage>
</organism>
<evidence type="ECO:0000256" key="6">
    <source>
        <dbReference type="ARBA" id="ARBA00023196"/>
    </source>
</evidence>
<dbReference type="InterPro" id="IPR000711">
    <property type="entry name" value="ATPase_OSCP/dsu"/>
</dbReference>
<accession>A0A562QSP4</accession>
<dbReference type="Pfam" id="PF00213">
    <property type="entry name" value="OSCP"/>
    <property type="match status" value="1"/>
</dbReference>
<comment type="subcellular location">
    <subcellularLocation>
        <location evidence="8">Cell membrane</location>
        <topology evidence="8">Peripheral membrane protein</topology>
    </subcellularLocation>
    <subcellularLocation>
        <location evidence="1">Membrane</location>
    </subcellularLocation>
</comment>
<dbReference type="GO" id="GO:0046933">
    <property type="term" value="F:proton-transporting ATP synthase activity, rotational mechanism"/>
    <property type="evidence" value="ECO:0007669"/>
    <property type="project" value="UniProtKB-UniRule"/>
</dbReference>
<evidence type="ECO:0000256" key="8">
    <source>
        <dbReference type="HAMAP-Rule" id="MF_01416"/>
    </source>
</evidence>
<dbReference type="HAMAP" id="MF_01416">
    <property type="entry name" value="ATP_synth_delta_bact"/>
    <property type="match status" value="1"/>
</dbReference>
<keyword evidence="10" id="KW-1185">Reference proteome</keyword>